<evidence type="ECO:0000256" key="1">
    <source>
        <dbReference type="ARBA" id="ARBA00023180"/>
    </source>
</evidence>
<dbReference type="InterPro" id="IPR032872">
    <property type="entry name" value="WAK_assoc_C"/>
</dbReference>
<evidence type="ECO:0000313" key="4">
    <source>
        <dbReference type="Proteomes" id="UP001281410"/>
    </source>
</evidence>
<name>A0AAE0DL19_9ROSI</name>
<keyword evidence="4" id="KW-1185">Reference proteome</keyword>
<comment type="caution">
    <text evidence="3">The sequence shown here is derived from an EMBL/GenBank/DDBJ whole genome shotgun (WGS) entry which is preliminary data.</text>
</comment>
<gene>
    <name evidence="3" type="ORF">Dsin_032553</name>
</gene>
<reference evidence="3" key="1">
    <citation type="journal article" date="2023" name="Plant J.">
        <title>Genome sequences and population genomics provide insights into the demographic history, inbreeding, and mutation load of two 'living fossil' tree species of Dipteronia.</title>
        <authorList>
            <person name="Feng Y."/>
            <person name="Comes H.P."/>
            <person name="Chen J."/>
            <person name="Zhu S."/>
            <person name="Lu R."/>
            <person name="Zhang X."/>
            <person name="Li P."/>
            <person name="Qiu J."/>
            <person name="Olsen K.M."/>
            <person name="Qiu Y."/>
        </authorList>
    </citation>
    <scope>NUCLEOTIDE SEQUENCE</scope>
    <source>
        <strain evidence="3">NBL</strain>
    </source>
</reference>
<keyword evidence="1" id="KW-0325">Glycoprotein</keyword>
<evidence type="ECO:0000313" key="3">
    <source>
        <dbReference type="EMBL" id="KAK3173891.1"/>
    </source>
</evidence>
<feature type="domain" description="Wall-associated receptor kinase C-terminal" evidence="2">
    <location>
        <begin position="2"/>
        <end position="28"/>
    </location>
</feature>
<dbReference type="AlphaFoldDB" id="A0AAE0DL19"/>
<dbReference type="Proteomes" id="UP001281410">
    <property type="component" value="Unassembled WGS sequence"/>
</dbReference>
<evidence type="ECO:0000259" key="2">
    <source>
        <dbReference type="Pfam" id="PF14380"/>
    </source>
</evidence>
<dbReference type="Pfam" id="PF14380">
    <property type="entry name" value="WAK_assoc"/>
    <property type="match status" value="1"/>
</dbReference>
<dbReference type="EMBL" id="JANJYJ010000589">
    <property type="protein sequence ID" value="KAK3173891.1"/>
    <property type="molecule type" value="Genomic_DNA"/>
</dbReference>
<sequence length="86" mass="9275">MCDSCEGSNGLCGYDSDTTEFTCYCPDQPYPFTCPPSRGVSAGLGGIVLILVLVTDLDDGGCEKKELSNDQVYVYSVKVESLVHRI</sequence>
<accession>A0AAE0DL19</accession>
<organism evidence="3 4">
    <name type="scientific">Dipteronia sinensis</name>
    <dbReference type="NCBI Taxonomy" id="43782"/>
    <lineage>
        <taxon>Eukaryota</taxon>
        <taxon>Viridiplantae</taxon>
        <taxon>Streptophyta</taxon>
        <taxon>Embryophyta</taxon>
        <taxon>Tracheophyta</taxon>
        <taxon>Spermatophyta</taxon>
        <taxon>Magnoliopsida</taxon>
        <taxon>eudicotyledons</taxon>
        <taxon>Gunneridae</taxon>
        <taxon>Pentapetalae</taxon>
        <taxon>rosids</taxon>
        <taxon>malvids</taxon>
        <taxon>Sapindales</taxon>
        <taxon>Sapindaceae</taxon>
        <taxon>Hippocastanoideae</taxon>
        <taxon>Acereae</taxon>
        <taxon>Dipteronia</taxon>
    </lineage>
</organism>
<protein>
    <recommendedName>
        <fullName evidence="2">Wall-associated receptor kinase C-terminal domain-containing protein</fullName>
    </recommendedName>
</protein>
<proteinExistence type="predicted"/>